<dbReference type="InterPro" id="IPR001709">
    <property type="entry name" value="Flavoprot_Pyr_Nucl_cyt_Rdtase"/>
</dbReference>
<protein>
    <submittedName>
        <fullName evidence="3">2Fe-2S iron-sulfur cluster binding domain-containing protein</fullName>
    </submittedName>
</protein>
<accession>A0A947CY64</accession>
<dbReference type="Pfam" id="PF00111">
    <property type="entry name" value="Fer2"/>
    <property type="match status" value="1"/>
</dbReference>
<dbReference type="InterPro" id="IPR017927">
    <property type="entry name" value="FAD-bd_FR_type"/>
</dbReference>
<dbReference type="InterPro" id="IPR012675">
    <property type="entry name" value="Beta-grasp_dom_sf"/>
</dbReference>
<dbReference type="PANTHER" id="PTHR47354">
    <property type="entry name" value="NADH OXIDOREDUCTASE HCR"/>
    <property type="match status" value="1"/>
</dbReference>
<dbReference type="AlphaFoldDB" id="A0A947CY64"/>
<dbReference type="InterPro" id="IPR001433">
    <property type="entry name" value="OxRdtase_FAD/NAD-bd"/>
</dbReference>
<dbReference type="InterPro" id="IPR008333">
    <property type="entry name" value="Cbr1-like_FAD-bd_dom"/>
</dbReference>
<dbReference type="InterPro" id="IPR036010">
    <property type="entry name" value="2Fe-2S_ferredoxin-like_sf"/>
</dbReference>
<dbReference type="SUPFAM" id="SSF63380">
    <property type="entry name" value="Riboflavin synthase domain-like"/>
    <property type="match status" value="1"/>
</dbReference>
<reference evidence="3" key="1">
    <citation type="journal article" date="2021" name="Microbiology">
        <title>Metagenomic Analysis of the Microbial Community in the Underground Coal Fire Area (Kemerovo Region, Russia) Revealed Predominance of Thermophilic Members of the Phyla Deinococcus-thermus, Aquificae, and Firmicutes.</title>
        <authorList>
            <person name="Kadnikov V."/>
            <person name="Mardanov A.V."/>
            <person name="Beletsky A.V."/>
            <person name="Karnachuk O.V."/>
            <person name="Ravin N.V."/>
        </authorList>
    </citation>
    <scope>NUCLEOTIDE SEQUENCE</scope>
    <source>
        <strain evidence="3">RBS10-49</strain>
    </source>
</reference>
<evidence type="ECO:0000313" key="4">
    <source>
        <dbReference type="Proteomes" id="UP000748108"/>
    </source>
</evidence>
<dbReference type="InterPro" id="IPR001041">
    <property type="entry name" value="2Fe-2S_ferredoxin-type"/>
</dbReference>
<dbReference type="SUPFAM" id="SSF54292">
    <property type="entry name" value="2Fe-2S ferredoxin-like"/>
    <property type="match status" value="1"/>
</dbReference>
<dbReference type="Gene3D" id="3.40.50.80">
    <property type="entry name" value="Nucleotide-binding domain of ferredoxin-NADP reductase (FNR) module"/>
    <property type="match status" value="1"/>
</dbReference>
<dbReference type="Pfam" id="PF00175">
    <property type="entry name" value="NAD_binding_1"/>
    <property type="match status" value="1"/>
</dbReference>
<dbReference type="GO" id="GO:0051537">
    <property type="term" value="F:2 iron, 2 sulfur cluster binding"/>
    <property type="evidence" value="ECO:0007669"/>
    <property type="project" value="InterPro"/>
</dbReference>
<dbReference type="PRINTS" id="PR00371">
    <property type="entry name" value="FPNCR"/>
</dbReference>
<organism evidence="3 4">
    <name type="scientific">Hydrogenibacillus schlegelii</name>
    <name type="common">Bacillus schlegelii</name>
    <dbReference type="NCBI Taxonomy" id="1484"/>
    <lineage>
        <taxon>Bacteria</taxon>
        <taxon>Bacillati</taxon>
        <taxon>Bacillota</taxon>
        <taxon>Bacilli</taxon>
        <taxon>Bacillales</taxon>
        <taxon>Bacillales Family X. Incertae Sedis</taxon>
        <taxon>Hydrogenibacillus</taxon>
    </lineage>
</organism>
<dbReference type="Gene3D" id="3.10.20.30">
    <property type="match status" value="1"/>
</dbReference>
<dbReference type="Pfam" id="PF00970">
    <property type="entry name" value="FAD_binding_6"/>
    <property type="match status" value="1"/>
</dbReference>
<evidence type="ECO:0000259" key="2">
    <source>
        <dbReference type="PROSITE" id="PS51384"/>
    </source>
</evidence>
<feature type="domain" description="FAD-binding FR-type" evidence="2">
    <location>
        <begin position="97"/>
        <end position="194"/>
    </location>
</feature>
<name>A0A947CY64_HYDSH</name>
<dbReference type="PROSITE" id="PS00197">
    <property type="entry name" value="2FE2S_FER_1"/>
    <property type="match status" value="1"/>
</dbReference>
<dbReference type="Gene3D" id="2.40.30.10">
    <property type="entry name" value="Translation factors"/>
    <property type="match status" value="1"/>
</dbReference>
<sequence length="330" mass="36356">MTIETADLSFTVEDGETILGAARRHGIYLPFECGWGSCGTCKATLISGEIRYLLENPPAISERDRKRGRIAICQATPVSDVILRASVLERLPEHLQTRDVSAVVESIVEVTPDLAHFYLRPEEAVSYEPGQYAIFRLGPELRRAYSMANLPGDEAGLEFIIRRYPGKPGSEAVFRLRPGSRVMLEFPYGGAYFRMTGRPNVLVAGGTGIAPMLAIARSLVARRADPGIAEFPHYLFYGARSPVDLAGLEALSVLSARFPQLAVVPVVDVPDAEWRGETGLVTDVLERRLPEPWSAYTFYVAGPPVMVNAVVRRLRDRGVPLTQVYYDAFG</sequence>
<comment type="caution">
    <text evidence="3">The sequence shown here is derived from an EMBL/GenBank/DDBJ whole genome shotgun (WGS) entry which is preliminary data.</text>
</comment>
<dbReference type="PROSITE" id="PS51085">
    <property type="entry name" value="2FE2S_FER_2"/>
    <property type="match status" value="1"/>
</dbReference>
<dbReference type="Proteomes" id="UP000748108">
    <property type="component" value="Unassembled WGS sequence"/>
</dbReference>
<dbReference type="InterPro" id="IPR050415">
    <property type="entry name" value="MRET"/>
</dbReference>
<evidence type="ECO:0000313" key="3">
    <source>
        <dbReference type="EMBL" id="MBT9282567.1"/>
    </source>
</evidence>
<gene>
    <name evidence="3" type="ORF">KM312_07945</name>
</gene>
<proteinExistence type="predicted"/>
<dbReference type="PROSITE" id="PS51384">
    <property type="entry name" value="FAD_FR"/>
    <property type="match status" value="1"/>
</dbReference>
<dbReference type="SUPFAM" id="SSF52343">
    <property type="entry name" value="Ferredoxin reductase-like, C-terminal NADP-linked domain"/>
    <property type="match status" value="1"/>
</dbReference>
<dbReference type="InterPro" id="IPR006058">
    <property type="entry name" value="2Fe2S_fd_BS"/>
</dbReference>
<dbReference type="InterPro" id="IPR039261">
    <property type="entry name" value="FNR_nucleotide-bd"/>
</dbReference>
<dbReference type="PRINTS" id="PR00410">
    <property type="entry name" value="PHEHYDRXLASE"/>
</dbReference>
<feature type="domain" description="2Fe-2S ferredoxin-type" evidence="1">
    <location>
        <begin position="1"/>
        <end position="89"/>
    </location>
</feature>
<dbReference type="GO" id="GO:0016491">
    <property type="term" value="F:oxidoreductase activity"/>
    <property type="evidence" value="ECO:0007669"/>
    <property type="project" value="InterPro"/>
</dbReference>
<dbReference type="PANTHER" id="PTHR47354:SF5">
    <property type="entry name" value="PROTEIN RFBI"/>
    <property type="match status" value="1"/>
</dbReference>
<evidence type="ECO:0000259" key="1">
    <source>
        <dbReference type="PROSITE" id="PS51085"/>
    </source>
</evidence>
<dbReference type="InterPro" id="IPR017938">
    <property type="entry name" value="Riboflavin_synthase-like_b-brl"/>
</dbReference>
<dbReference type="EMBL" id="JAHHQF010000061">
    <property type="protein sequence ID" value="MBT9282567.1"/>
    <property type="molecule type" value="Genomic_DNA"/>
</dbReference>
<dbReference type="CDD" id="cd00207">
    <property type="entry name" value="fer2"/>
    <property type="match status" value="1"/>
</dbReference>